<organism evidence="1 2">
    <name type="scientific">Nannocystis exedens</name>
    <dbReference type="NCBI Taxonomy" id="54"/>
    <lineage>
        <taxon>Bacteria</taxon>
        <taxon>Pseudomonadati</taxon>
        <taxon>Myxococcota</taxon>
        <taxon>Polyangia</taxon>
        <taxon>Nannocystales</taxon>
        <taxon>Nannocystaceae</taxon>
        <taxon>Nannocystis</taxon>
    </lineage>
</organism>
<accession>A0A1I1UWJ0</accession>
<dbReference type="RefSeq" id="WP_143140282.1">
    <property type="nucleotide sequence ID" value="NZ_FOMX01000004.1"/>
</dbReference>
<dbReference type="AlphaFoldDB" id="A0A1I1UWJ0"/>
<dbReference type="STRING" id="54.SAMN02745121_01361"/>
<dbReference type="Proteomes" id="UP000199400">
    <property type="component" value="Unassembled WGS sequence"/>
</dbReference>
<evidence type="ECO:0000313" key="2">
    <source>
        <dbReference type="Proteomes" id="UP000199400"/>
    </source>
</evidence>
<sequence length="204" mass="21981">MMRRRLRLRALHSFLMVVGTYLGICSFAPVAEASVLGRRGIEIEGPQDRRGFYIGPGIGFGATYFDSPLFARTFNEATAFIPGGRIELALGGGVGKRLTLGANLYLGTYMSSRFGPKVFFGGDVEANIFIVRGFFIRTGLGIAGVPQGDGRRVRMGAGGVAGLGYEFWLNASAALGVALLYDIRAVPGDGLRHTPYVGLRFAWY</sequence>
<protein>
    <recommendedName>
        <fullName evidence="3">Outer membrane protein beta-barrel domain-containing protein</fullName>
    </recommendedName>
</protein>
<evidence type="ECO:0008006" key="3">
    <source>
        <dbReference type="Google" id="ProtNLM"/>
    </source>
</evidence>
<gene>
    <name evidence="1" type="ORF">SAMN02745121_01361</name>
</gene>
<reference evidence="2" key="1">
    <citation type="submission" date="2016-10" db="EMBL/GenBank/DDBJ databases">
        <authorList>
            <person name="Varghese N."/>
            <person name="Submissions S."/>
        </authorList>
    </citation>
    <scope>NUCLEOTIDE SEQUENCE [LARGE SCALE GENOMIC DNA]</scope>
    <source>
        <strain evidence="2">ATCC 25963</strain>
    </source>
</reference>
<dbReference type="EMBL" id="FOMX01000004">
    <property type="protein sequence ID" value="SFD75182.1"/>
    <property type="molecule type" value="Genomic_DNA"/>
</dbReference>
<name>A0A1I1UWJ0_9BACT</name>
<keyword evidence="2" id="KW-1185">Reference proteome</keyword>
<evidence type="ECO:0000313" key="1">
    <source>
        <dbReference type="EMBL" id="SFD75182.1"/>
    </source>
</evidence>
<proteinExistence type="predicted"/>